<dbReference type="PROSITE" id="PS51257">
    <property type="entry name" value="PROKAR_LIPOPROTEIN"/>
    <property type="match status" value="1"/>
</dbReference>
<evidence type="ECO:0000313" key="2">
    <source>
        <dbReference type="EMBL" id="KAL3778735.1"/>
    </source>
</evidence>
<evidence type="ECO:0000313" key="3">
    <source>
        <dbReference type="Proteomes" id="UP001530400"/>
    </source>
</evidence>
<evidence type="ECO:0000256" key="1">
    <source>
        <dbReference type="SAM" id="MobiDB-lite"/>
    </source>
</evidence>
<dbReference type="AlphaFoldDB" id="A0ABD3NRE4"/>
<gene>
    <name evidence="2" type="ORF">ACHAWO_013759</name>
</gene>
<dbReference type="Gene3D" id="1.25.40.10">
    <property type="entry name" value="Tetratricopeptide repeat domain"/>
    <property type="match status" value="1"/>
</dbReference>
<accession>A0ABD3NRE4</accession>
<evidence type="ECO:0008006" key="4">
    <source>
        <dbReference type="Google" id="ProtNLM"/>
    </source>
</evidence>
<name>A0ABD3NRE4_9STRA</name>
<comment type="caution">
    <text evidence="2">The sequence shown here is derived from an EMBL/GenBank/DDBJ whole genome shotgun (WGS) entry which is preliminary data.</text>
</comment>
<feature type="compositionally biased region" description="Low complexity" evidence="1">
    <location>
        <begin position="63"/>
        <end position="75"/>
    </location>
</feature>
<protein>
    <recommendedName>
        <fullName evidence="4">Pentacotripeptide-repeat region of PRORP domain-containing protein</fullName>
    </recommendedName>
</protein>
<dbReference type="Proteomes" id="UP001530400">
    <property type="component" value="Unassembled WGS sequence"/>
</dbReference>
<proteinExistence type="predicted"/>
<keyword evidence="3" id="KW-1185">Reference proteome</keyword>
<sequence>MIRTIVSSYRSIRSPCQLQKRLLTTSSSSGACKRLMGCSEYNAAAHHIRLLSSTKSNQHLRHLSTGPSLTSLLTEPPAPNQDEGIIPTNKSRNHKKSATILFDSRAEAKLSALSAAKENATITYAKYQTRLKNSSPDDEYSLQLRHRVIESQRELTTAYSQAIKYCSRILNNPDATVKAEGMMYEWIERFVKDYNNLHHGVNKIDGVSADKNVTMKKKWMIKSIHDVCRTLKDSDDTAVKNGELMHIAPPAAKDYLNILRAYSVSKAKRKGEQAEALLVNMMELANGLAGVDNQNSLWVKENIPNSKMFALAVKCYAGSTQKEATDRIDFLHHIHDELARASQDIIPGLFINDPYIMLHSIKSLRNFHLEGEKEKAEEWLDKLHEFVIDPKNKHYFLEEDKLKQDESTSEDDAVADIRDISPQSSISQIDVTSAYMSVIRLYAKLRGEKGAAAEARSVLDRMHVVHDVMTNGFKDDNGDTADSIAFIDIRENAYNLVLGMYRDSKMADDAIKAVELLTRMIDAGEKDETARNGVPLPTHQSFEYTILALTKMADGNAAIRQAERFIALMEEADYLDNFAIVYNALLALCAKALFGKPELFDKAMEILGKIKDAGKTKPESAPNVETKSLVIKACAYSGRDDHETILGTANKIFAELVAQEETEKSATVMTDSCYLHMMLCCLNHMTGDEEAKKERVEELFSQACQRGLCSSSILTLFRNNTSEEDFRLTVGEGRLADHWIANVTSPKALYTDGSSKGAGKNARRHGKSTSNWAKKQQQKEVERKLNKDTKRVKKMLKKMM</sequence>
<feature type="region of interest" description="Disordered" evidence="1">
    <location>
        <begin position="63"/>
        <end position="90"/>
    </location>
</feature>
<reference evidence="2 3" key="1">
    <citation type="submission" date="2024-10" db="EMBL/GenBank/DDBJ databases">
        <title>Updated reference genomes for cyclostephanoid diatoms.</title>
        <authorList>
            <person name="Roberts W.R."/>
            <person name="Alverson A.J."/>
        </authorList>
    </citation>
    <scope>NUCLEOTIDE SEQUENCE [LARGE SCALE GENOMIC DNA]</scope>
    <source>
        <strain evidence="2 3">AJA010-31</strain>
    </source>
</reference>
<organism evidence="2 3">
    <name type="scientific">Cyclotella atomus</name>
    <dbReference type="NCBI Taxonomy" id="382360"/>
    <lineage>
        <taxon>Eukaryota</taxon>
        <taxon>Sar</taxon>
        <taxon>Stramenopiles</taxon>
        <taxon>Ochrophyta</taxon>
        <taxon>Bacillariophyta</taxon>
        <taxon>Coscinodiscophyceae</taxon>
        <taxon>Thalassiosirophycidae</taxon>
        <taxon>Stephanodiscales</taxon>
        <taxon>Stephanodiscaceae</taxon>
        <taxon>Cyclotella</taxon>
    </lineage>
</organism>
<dbReference type="EMBL" id="JALLPJ020000972">
    <property type="protein sequence ID" value="KAL3778735.1"/>
    <property type="molecule type" value="Genomic_DNA"/>
</dbReference>
<feature type="region of interest" description="Disordered" evidence="1">
    <location>
        <begin position="750"/>
        <end position="785"/>
    </location>
</feature>
<dbReference type="InterPro" id="IPR011990">
    <property type="entry name" value="TPR-like_helical_dom_sf"/>
</dbReference>